<dbReference type="EMBL" id="QJJQ01000001">
    <property type="protein sequence ID" value="PXW90688.1"/>
    <property type="molecule type" value="Genomic_DNA"/>
</dbReference>
<proteinExistence type="inferred from homology"/>
<evidence type="ECO:0000256" key="4">
    <source>
        <dbReference type="ARBA" id="ARBA00022475"/>
    </source>
</evidence>
<evidence type="ECO:0000256" key="2">
    <source>
        <dbReference type="ARBA" id="ARBA00010735"/>
    </source>
</evidence>
<keyword evidence="4" id="KW-1003">Cell membrane</keyword>
<dbReference type="InterPro" id="IPR011606">
    <property type="entry name" value="Brnchd-chn_aa_trnsp_permease"/>
</dbReference>
<evidence type="ECO:0000256" key="8">
    <source>
        <dbReference type="SAM" id="Phobius"/>
    </source>
</evidence>
<dbReference type="GO" id="GO:1903785">
    <property type="term" value="P:L-valine transmembrane transport"/>
    <property type="evidence" value="ECO:0007669"/>
    <property type="project" value="TreeGrafter"/>
</dbReference>
<evidence type="ECO:0000256" key="5">
    <source>
        <dbReference type="ARBA" id="ARBA00022692"/>
    </source>
</evidence>
<dbReference type="PANTHER" id="PTHR34979:SF1">
    <property type="entry name" value="INNER MEMBRANE PROTEIN YGAZ"/>
    <property type="match status" value="1"/>
</dbReference>
<gene>
    <name evidence="9" type="ORF">DFR56_101602</name>
</gene>
<dbReference type="GO" id="GO:0005886">
    <property type="term" value="C:plasma membrane"/>
    <property type="evidence" value="ECO:0007669"/>
    <property type="project" value="UniProtKB-SubCell"/>
</dbReference>
<keyword evidence="5 8" id="KW-0812">Transmembrane</keyword>
<dbReference type="AlphaFoldDB" id="A0A2V3WBW7"/>
<evidence type="ECO:0000313" key="10">
    <source>
        <dbReference type="Proteomes" id="UP000247978"/>
    </source>
</evidence>
<dbReference type="RefSeq" id="WP_110393920.1">
    <property type="nucleotide sequence ID" value="NZ_JADIJL010000001.1"/>
</dbReference>
<dbReference type="Proteomes" id="UP000247978">
    <property type="component" value="Unassembled WGS sequence"/>
</dbReference>
<protein>
    <submittedName>
        <fullName evidence="9">4-azaleucine resistance transporter AzlC</fullName>
    </submittedName>
</protein>
<keyword evidence="6 8" id="KW-1133">Transmembrane helix</keyword>
<feature type="transmembrane region" description="Helical" evidence="8">
    <location>
        <begin position="12"/>
        <end position="32"/>
    </location>
</feature>
<evidence type="ECO:0000256" key="7">
    <source>
        <dbReference type="ARBA" id="ARBA00023136"/>
    </source>
</evidence>
<dbReference type="OrthoDB" id="3177005at2"/>
<keyword evidence="7 8" id="KW-0472">Membrane</keyword>
<feature type="transmembrane region" description="Helical" evidence="8">
    <location>
        <begin position="207"/>
        <end position="224"/>
    </location>
</feature>
<dbReference type="PANTHER" id="PTHR34979">
    <property type="entry name" value="INNER MEMBRANE PROTEIN YGAZ"/>
    <property type="match status" value="1"/>
</dbReference>
<accession>A0A2V3WBW7</accession>
<name>A0A2V3WBW7_9BACI</name>
<comment type="caution">
    <text evidence="9">The sequence shown here is derived from an EMBL/GenBank/DDBJ whole genome shotgun (WGS) entry which is preliminary data.</text>
</comment>
<sequence length="231" mass="24542">MSQVKITIKTALIEGFPLAIAIATYGLSYGILATQANLNLLSTVAMSIFVFSGSVQLVTIAMITSGATVASIFITACLLNVRNLLYGAALAEGLSPVKKRWRWLLSFGVSDEPFVLGSTRFKKFGPDPLYFGVVAGLFYIAWIISSYTGALIGDQIDPLKWGLDLAFPVTFTALLIPSLNEKPAIATALSAATIASGLETFFPGNELTVIAAGVLSPFLGLYLARRSLGHD</sequence>
<comment type="subcellular location">
    <subcellularLocation>
        <location evidence="1">Cell membrane</location>
        <topology evidence="1">Multi-pass membrane protein</topology>
    </subcellularLocation>
</comment>
<keyword evidence="10" id="KW-1185">Reference proteome</keyword>
<organism evidence="9 10">
    <name type="scientific">Pseudogracilibacillus auburnensis</name>
    <dbReference type="NCBI Taxonomy" id="1494959"/>
    <lineage>
        <taxon>Bacteria</taxon>
        <taxon>Bacillati</taxon>
        <taxon>Bacillota</taxon>
        <taxon>Bacilli</taxon>
        <taxon>Bacillales</taxon>
        <taxon>Bacillaceae</taxon>
        <taxon>Pseudogracilibacillus</taxon>
    </lineage>
</organism>
<evidence type="ECO:0000256" key="3">
    <source>
        <dbReference type="ARBA" id="ARBA00022448"/>
    </source>
</evidence>
<evidence type="ECO:0000256" key="6">
    <source>
        <dbReference type="ARBA" id="ARBA00022989"/>
    </source>
</evidence>
<dbReference type="Pfam" id="PF03591">
    <property type="entry name" value="AzlC"/>
    <property type="match status" value="1"/>
</dbReference>
<feature type="transmembrane region" description="Helical" evidence="8">
    <location>
        <begin position="129"/>
        <end position="152"/>
    </location>
</feature>
<feature type="transmembrane region" description="Helical" evidence="8">
    <location>
        <begin position="44"/>
        <end position="74"/>
    </location>
</feature>
<comment type="similarity">
    <text evidence="2">Belongs to the AzlC family.</text>
</comment>
<keyword evidence="3" id="KW-0813">Transport</keyword>
<evidence type="ECO:0000313" key="9">
    <source>
        <dbReference type="EMBL" id="PXW90688.1"/>
    </source>
</evidence>
<reference evidence="9 10" key="1">
    <citation type="submission" date="2018-05" db="EMBL/GenBank/DDBJ databases">
        <title>Genomic Encyclopedia of Type Strains, Phase IV (KMG-IV): sequencing the most valuable type-strain genomes for metagenomic binning, comparative biology and taxonomic classification.</title>
        <authorList>
            <person name="Goeker M."/>
        </authorList>
    </citation>
    <scope>NUCLEOTIDE SEQUENCE [LARGE SCALE GENOMIC DNA]</scope>
    <source>
        <strain evidence="9 10">DSM 28556</strain>
    </source>
</reference>
<evidence type="ECO:0000256" key="1">
    <source>
        <dbReference type="ARBA" id="ARBA00004651"/>
    </source>
</evidence>